<dbReference type="RefSeq" id="WP_145389343.1">
    <property type="nucleotide sequence ID" value="NZ_CP037423.1"/>
</dbReference>
<dbReference type="OrthoDB" id="213519at2"/>
<dbReference type="EMBL" id="CP037423">
    <property type="protein sequence ID" value="QDV45135.1"/>
    <property type="molecule type" value="Genomic_DNA"/>
</dbReference>
<dbReference type="KEGG" id="snep:Enr13x_50090"/>
<dbReference type="Gene3D" id="3.40.630.30">
    <property type="match status" value="1"/>
</dbReference>
<proteinExistence type="predicted"/>
<dbReference type="SUPFAM" id="SSF55729">
    <property type="entry name" value="Acyl-CoA N-acyltransferases (Nat)"/>
    <property type="match status" value="1"/>
</dbReference>
<dbReference type="Proteomes" id="UP000319004">
    <property type="component" value="Chromosome"/>
</dbReference>
<sequence length="392" mass="44020">MITLPSPSPVAKCESTTPLLRGRLVTDCCEMESLVPAWRRLVGRCAWRNPCYEPEFLIPLIKHRREASARLLVVEGTPTNGDTPELYGVMPLVTMPFYRLPIQCVHAWRPDEAFDSTPLIDADDVEATLTAMFTSLSRQNARLLAFDTVSASPKFDQHVRKTVTENQLSIFTRDRFSRAALEPDGDAEAYLRQSMSKNRRKKARKLLAKLQQVGDVTFEHSGDADELHHWAHQFVDLEASGWKGREGTALACQSESLAFFLEMVDRFGQQDSIRFGRLTLDGAPVAMLVDLHSGDHVSGYKTTYDERFAEYSPGFLLEIQNVHWLHETGCTVSDSCTDPNNELINSLYAERLPFQSIVIGLDSGMHWPVTSLLPLMQSSARIAKSCARRLGC</sequence>
<dbReference type="InterPro" id="IPR016181">
    <property type="entry name" value="Acyl_CoA_acyltransferase"/>
</dbReference>
<reference evidence="2 3" key="1">
    <citation type="submission" date="2019-03" db="EMBL/GenBank/DDBJ databases">
        <title>Deep-cultivation of Planctomycetes and their phenomic and genomic characterization uncovers novel biology.</title>
        <authorList>
            <person name="Wiegand S."/>
            <person name="Jogler M."/>
            <person name="Boedeker C."/>
            <person name="Pinto D."/>
            <person name="Vollmers J."/>
            <person name="Rivas-Marin E."/>
            <person name="Kohn T."/>
            <person name="Peeters S.H."/>
            <person name="Heuer A."/>
            <person name="Rast P."/>
            <person name="Oberbeckmann S."/>
            <person name="Bunk B."/>
            <person name="Jeske O."/>
            <person name="Meyerdierks A."/>
            <person name="Storesund J.E."/>
            <person name="Kallscheuer N."/>
            <person name="Luecker S."/>
            <person name="Lage O.M."/>
            <person name="Pohl T."/>
            <person name="Merkel B.J."/>
            <person name="Hornburger P."/>
            <person name="Mueller R.-W."/>
            <person name="Bruemmer F."/>
            <person name="Labrenz M."/>
            <person name="Spormann A.M."/>
            <person name="Op den Camp H."/>
            <person name="Overmann J."/>
            <person name="Amann R."/>
            <person name="Jetten M.S.M."/>
            <person name="Mascher T."/>
            <person name="Medema M.H."/>
            <person name="Devos D.P."/>
            <person name="Kaster A.-K."/>
            <person name="Ovreas L."/>
            <person name="Rohde M."/>
            <person name="Galperin M.Y."/>
            <person name="Jogler C."/>
        </authorList>
    </citation>
    <scope>NUCLEOTIDE SEQUENCE [LARGE SCALE GENOMIC DNA]</scope>
    <source>
        <strain evidence="2 3">Enr13</strain>
    </source>
</reference>
<accession>A0A518HWA9</accession>
<protein>
    <recommendedName>
        <fullName evidence="1">BioF2-like acetyltransferase domain-containing protein</fullName>
    </recommendedName>
</protein>
<evidence type="ECO:0000313" key="3">
    <source>
        <dbReference type="Proteomes" id="UP000319004"/>
    </source>
</evidence>
<feature type="domain" description="BioF2-like acetyltransferase" evidence="1">
    <location>
        <begin position="197"/>
        <end position="337"/>
    </location>
</feature>
<evidence type="ECO:0000313" key="2">
    <source>
        <dbReference type="EMBL" id="QDV45135.1"/>
    </source>
</evidence>
<gene>
    <name evidence="2" type="ORF">Enr13x_50090</name>
</gene>
<name>A0A518HWA9_9BACT</name>
<evidence type="ECO:0000259" key="1">
    <source>
        <dbReference type="Pfam" id="PF13480"/>
    </source>
</evidence>
<organism evidence="2 3">
    <name type="scientific">Stieleria neptunia</name>
    <dbReference type="NCBI Taxonomy" id="2527979"/>
    <lineage>
        <taxon>Bacteria</taxon>
        <taxon>Pseudomonadati</taxon>
        <taxon>Planctomycetota</taxon>
        <taxon>Planctomycetia</taxon>
        <taxon>Pirellulales</taxon>
        <taxon>Pirellulaceae</taxon>
        <taxon>Stieleria</taxon>
    </lineage>
</organism>
<dbReference type="Pfam" id="PF13480">
    <property type="entry name" value="Acetyltransf_6"/>
    <property type="match status" value="1"/>
</dbReference>
<dbReference type="AlphaFoldDB" id="A0A518HWA9"/>
<keyword evidence="3" id="KW-1185">Reference proteome</keyword>
<dbReference type="InterPro" id="IPR038740">
    <property type="entry name" value="BioF2-like_GNAT_dom"/>
</dbReference>